<feature type="transmembrane region" description="Helical" evidence="7">
    <location>
        <begin position="307"/>
        <end position="331"/>
    </location>
</feature>
<keyword evidence="4 7" id="KW-1133">Transmembrane helix</keyword>
<evidence type="ECO:0000256" key="7">
    <source>
        <dbReference type="SAM" id="Phobius"/>
    </source>
</evidence>
<accession>A0ABT0RS55</accession>
<evidence type="ECO:0000256" key="3">
    <source>
        <dbReference type="ARBA" id="ARBA00022692"/>
    </source>
</evidence>
<feature type="transmembrane region" description="Helical" evidence="7">
    <location>
        <begin position="543"/>
        <end position="562"/>
    </location>
</feature>
<comment type="subcellular location">
    <subcellularLocation>
        <location evidence="1">Cell membrane</location>
        <topology evidence="1">Multi-pass membrane protein</topology>
    </subcellularLocation>
</comment>
<keyword evidence="3 7" id="KW-0812">Transmembrane</keyword>
<dbReference type="Pfam" id="PF13567">
    <property type="entry name" value="DUF4131"/>
    <property type="match status" value="1"/>
</dbReference>
<keyword evidence="5 7" id="KW-0472">Membrane</keyword>
<evidence type="ECO:0000259" key="9">
    <source>
        <dbReference type="Pfam" id="PF13567"/>
    </source>
</evidence>
<feature type="transmembrane region" description="Helical" evidence="7">
    <location>
        <begin position="278"/>
        <end position="301"/>
    </location>
</feature>
<evidence type="ECO:0000256" key="1">
    <source>
        <dbReference type="ARBA" id="ARBA00004651"/>
    </source>
</evidence>
<feature type="transmembrane region" description="Helical" evidence="7">
    <location>
        <begin position="69"/>
        <end position="87"/>
    </location>
</feature>
<dbReference type="PANTHER" id="PTHR30619">
    <property type="entry name" value="DNA INTERNALIZATION/COMPETENCE PROTEIN COMEC/REC2"/>
    <property type="match status" value="1"/>
</dbReference>
<feature type="transmembrane region" description="Helical" evidence="7">
    <location>
        <begin position="343"/>
        <end position="372"/>
    </location>
</feature>
<dbReference type="InterPro" id="IPR004477">
    <property type="entry name" value="ComEC_N"/>
</dbReference>
<evidence type="ECO:0000256" key="5">
    <source>
        <dbReference type="ARBA" id="ARBA00023136"/>
    </source>
</evidence>
<proteinExistence type="predicted"/>
<keyword evidence="2" id="KW-1003">Cell membrane</keyword>
<feature type="transmembrane region" description="Helical" evidence="7">
    <location>
        <begin position="418"/>
        <end position="441"/>
    </location>
</feature>
<dbReference type="PANTHER" id="PTHR30619:SF1">
    <property type="entry name" value="RECOMBINATION PROTEIN 2"/>
    <property type="match status" value="1"/>
</dbReference>
<evidence type="ECO:0000256" key="6">
    <source>
        <dbReference type="SAM" id="MobiDB-lite"/>
    </source>
</evidence>
<organism evidence="10 11">
    <name type="scientific">Sphingomonas caseinilyticus</name>
    <dbReference type="NCBI Taxonomy" id="2908205"/>
    <lineage>
        <taxon>Bacteria</taxon>
        <taxon>Pseudomonadati</taxon>
        <taxon>Pseudomonadota</taxon>
        <taxon>Alphaproteobacteria</taxon>
        <taxon>Sphingomonadales</taxon>
        <taxon>Sphingomonadaceae</taxon>
        <taxon>Sphingomonas</taxon>
    </lineage>
</organism>
<evidence type="ECO:0000313" key="10">
    <source>
        <dbReference type="EMBL" id="MCL6697761.1"/>
    </source>
</evidence>
<feature type="transmembrane region" description="Helical" evidence="7">
    <location>
        <begin position="474"/>
        <end position="497"/>
    </location>
</feature>
<reference evidence="10 11" key="1">
    <citation type="submission" date="2022-05" db="EMBL/GenBank/DDBJ databases">
        <authorList>
            <person name="Jo J.-H."/>
            <person name="Im W.-T."/>
        </authorList>
    </citation>
    <scope>NUCLEOTIDE SEQUENCE [LARGE SCALE GENOMIC DNA]</scope>
    <source>
        <strain evidence="10 11">NSE70-1</strain>
    </source>
</reference>
<feature type="domain" description="DUF4131" evidence="9">
    <location>
        <begin position="68"/>
        <end position="213"/>
    </location>
</feature>
<gene>
    <name evidence="10" type="ORF">LZ496_03045</name>
</gene>
<dbReference type="NCBIfam" id="TIGR00360">
    <property type="entry name" value="ComEC_N-term"/>
    <property type="match status" value="1"/>
</dbReference>
<evidence type="ECO:0000256" key="4">
    <source>
        <dbReference type="ARBA" id="ARBA00022989"/>
    </source>
</evidence>
<evidence type="ECO:0000259" key="8">
    <source>
        <dbReference type="Pfam" id="PF03772"/>
    </source>
</evidence>
<feature type="region of interest" description="Disordered" evidence="6">
    <location>
        <begin position="706"/>
        <end position="728"/>
    </location>
</feature>
<feature type="transmembrane region" description="Helical" evidence="7">
    <location>
        <begin position="447"/>
        <end position="467"/>
    </location>
</feature>
<evidence type="ECO:0000256" key="2">
    <source>
        <dbReference type="ARBA" id="ARBA00022475"/>
    </source>
</evidence>
<dbReference type="Pfam" id="PF03772">
    <property type="entry name" value="Competence"/>
    <property type="match status" value="1"/>
</dbReference>
<feature type="transmembrane region" description="Helical" evidence="7">
    <location>
        <begin position="93"/>
        <end position="110"/>
    </location>
</feature>
<dbReference type="EMBL" id="JAMGBA010000001">
    <property type="protein sequence ID" value="MCL6697761.1"/>
    <property type="molecule type" value="Genomic_DNA"/>
</dbReference>
<feature type="domain" description="ComEC/Rec2-related protein" evidence="8">
    <location>
        <begin position="254"/>
        <end position="537"/>
    </location>
</feature>
<dbReference type="RefSeq" id="WP_249903117.1">
    <property type="nucleotide sequence ID" value="NZ_JAMGBA010000001.1"/>
</dbReference>
<dbReference type="Proteomes" id="UP001203410">
    <property type="component" value="Unassembled WGS sequence"/>
</dbReference>
<protein>
    <submittedName>
        <fullName evidence="10">ComEC family competence protein</fullName>
    </submittedName>
</protein>
<keyword evidence="11" id="KW-1185">Reference proteome</keyword>
<comment type="caution">
    <text evidence="10">The sequence shown here is derived from an EMBL/GenBank/DDBJ whole genome shotgun (WGS) entry which is preliminary data.</text>
</comment>
<dbReference type="InterPro" id="IPR025405">
    <property type="entry name" value="DUF4131"/>
</dbReference>
<dbReference type="InterPro" id="IPR052159">
    <property type="entry name" value="Competence_DNA_uptake"/>
</dbReference>
<feature type="transmembrane region" description="Helical" evidence="7">
    <location>
        <begin position="44"/>
        <end position="62"/>
    </location>
</feature>
<name>A0ABT0RS55_9SPHN</name>
<feature type="transmembrane region" description="Helical" evidence="7">
    <location>
        <begin position="517"/>
        <end position="536"/>
    </location>
</feature>
<feature type="compositionally biased region" description="Pro residues" evidence="6">
    <location>
        <begin position="717"/>
        <end position="728"/>
    </location>
</feature>
<sequence length="728" mass="77503">MDWTSAPITVDAPLEPAQPSFLFQRFSAVSGRIEQFLERERAQLPLWFAVAFGMGIAAWLWLPGEQGWVAFLVLAVGIASAGLTLGSARSGRALLFGGMAMAAGCALIWWRSEAVGTPRLDRPAVASFAAIVERMETRAAKGDLRLTLATTTGGLPPTVRVSFPAKSPPEGLGEGAHVRLRARLQPPPPMALPGSHDFARDAWFQGIGGVGRAIGPVEVVKPTAGGGLDAMRDGLGRHIRDRLPGSAGGIATALATGDQAAVTEEDAEAMRRSGLAHLLSVSGLHIAAVVGAAMLLSLRLLALSERLALRFNLVLVAAGFGAIAGIAYTLLTGMQVPTVRACIAALLVLGGIALGRDAISLRLVAVGALLVLSVRPEALAGASFQMSFAAVTSIIALHRWSLVRTWLAPREEIWPMRFLRGIFGLLLTGLVVEIALIPFALYHFHKAGLYGVFAILIAIPLTTFVIMPLEAGALLLDAVGLGTPLWSATGIAIGAMVDLAHSIASAEGAVTMLPTMSRWAFALMIGGGLWTCLWIGKVRLWGLVAFATGAAGAALAPVPALLVTGDGQHLALVRDDGTPVLLRSRSGDFVRDLMSEAAAFDGEPANLEEQRFARCSRDACIADIVRDGRAWRLLAIRSRDRIDWTSLTKACADADIVMADRRLPRACQPRWLKLDRPMLERTGGLAIYLDDEPYVSSVTDRIGRHPWRPEPLAIRPPARPPARFPTDR</sequence>
<evidence type="ECO:0000313" key="11">
    <source>
        <dbReference type="Proteomes" id="UP001203410"/>
    </source>
</evidence>